<dbReference type="EMBL" id="NAJQ01000332">
    <property type="protein sequence ID" value="TKA71876.1"/>
    <property type="molecule type" value="Genomic_DNA"/>
</dbReference>
<evidence type="ECO:0000259" key="5">
    <source>
        <dbReference type="Pfam" id="PF01738"/>
    </source>
</evidence>
<evidence type="ECO:0000256" key="1">
    <source>
        <dbReference type="ARBA" id="ARBA00004123"/>
    </source>
</evidence>
<dbReference type="OrthoDB" id="17560at2759"/>
<dbReference type="InterPro" id="IPR019163">
    <property type="entry name" value="THO_Thoc5"/>
</dbReference>
<evidence type="ECO:0000256" key="3">
    <source>
        <dbReference type="ARBA" id="ARBA00023242"/>
    </source>
</evidence>
<dbReference type="Pfam" id="PF09766">
    <property type="entry name" value="FmiP_Thoc5"/>
    <property type="match status" value="1"/>
</dbReference>
<evidence type="ECO:0000256" key="4">
    <source>
        <dbReference type="SAM" id="Coils"/>
    </source>
</evidence>
<gene>
    <name evidence="6" type="ORF">B0A55_06338</name>
</gene>
<protein>
    <recommendedName>
        <fullName evidence="5">Dienelactone hydrolase domain-containing protein</fullName>
    </recommendedName>
</protein>
<organism evidence="6 7">
    <name type="scientific">Friedmanniomyces simplex</name>
    <dbReference type="NCBI Taxonomy" id="329884"/>
    <lineage>
        <taxon>Eukaryota</taxon>
        <taxon>Fungi</taxon>
        <taxon>Dikarya</taxon>
        <taxon>Ascomycota</taxon>
        <taxon>Pezizomycotina</taxon>
        <taxon>Dothideomycetes</taxon>
        <taxon>Dothideomycetidae</taxon>
        <taxon>Mycosphaerellales</taxon>
        <taxon>Teratosphaeriaceae</taxon>
        <taxon>Friedmanniomyces</taxon>
    </lineage>
</organism>
<accession>A0A4U0X8H7</accession>
<keyword evidence="3" id="KW-0539">Nucleus</keyword>
<proteinExistence type="inferred from homology"/>
<keyword evidence="4" id="KW-0175">Coiled coil</keyword>
<dbReference type="PANTHER" id="PTHR17630">
    <property type="entry name" value="DIENELACTONE HYDROLASE"/>
    <property type="match status" value="1"/>
</dbReference>
<dbReference type="Gene3D" id="3.40.50.1820">
    <property type="entry name" value="alpha/beta hydrolase"/>
    <property type="match status" value="1"/>
</dbReference>
<dbReference type="AlphaFoldDB" id="A0A4U0X8H7"/>
<feature type="coiled-coil region" evidence="4">
    <location>
        <begin position="149"/>
        <end position="183"/>
    </location>
</feature>
<sequence length="489" mass="54977">MSTDALITDPMLLSVMDAAARARQQSLAILDLLAQYHARKDTPPEESALDEQLALSKQQKLLNAHMAQLRGLNRKAILSVRTTKQETAEARQEIDSLHLQLQNLYYEQRHLRGEIAGCEGYNHRFNDLAMIRVEDFLEQHPEHRGSSEHDLTIARIEDERAARQKLEDERQQLLQRKEALVKETTAKREELGKLDAEVEKWLGGQEGVRKMFEARGMTIREGKPKGREQDINGIQTYVAEPENGDKTKTVIFLVDIFGWKLPNVRLLADEYAANGFTAYIPDVHEGDSIDSDFLQTVEPPLPQREKQTLTEKATATAKVGATLGPWLVSHREAVARPIIENFIDKVRYIPGTNKVGVIGFCWGGRYAILAAQKPFSGAESKGVNAAYACHPSLVSIPADFDPVVVPLSLALGDKDSLLGEKEVGQIKEVMEGKKREGQQGERLGESEVRIYEDQVHGFALRGDWSSEKDRKAMDEAEKQGLEWFQKYLS</sequence>
<keyword evidence="7" id="KW-1185">Reference proteome</keyword>
<reference evidence="6 7" key="1">
    <citation type="submission" date="2017-03" db="EMBL/GenBank/DDBJ databases">
        <title>Genomes of endolithic fungi from Antarctica.</title>
        <authorList>
            <person name="Coleine C."/>
            <person name="Masonjones S."/>
            <person name="Stajich J.E."/>
        </authorList>
    </citation>
    <scope>NUCLEOTIDE SEQUENCE [LARGE SCALE GENOMIC DNA]</scope>
    <source>
        <strain evidence="6 7">CCFEE 5184</strain>
    </source>
</reference>
<dbReference type="InterPro" id="IPR002925">
    <property type="entry name" value="Dienelactn_hydro"/>
</dbReference>
<evidence type="ECO:0000256" key="2">
    <source>
        <dbReference type="ARBA" id="ARBA00008044"/>
    </source>
</evidence>
<dbReference type="GO" id="GO:0005634">
    <property type="term" value="C:nucleus"/>
    <property type="evidence" value="ECO:0007669"/>
    <property type="project" value="UniProtKB-SubCell"/>
</dbReference>
<dbReference type="SUPFAM" id="SSF53474">
    <property type="entry name" value="alpha/beta-Hydrolases"/>
    <property type="match status" value="1"/>
</dbReference>
<evidence type="ECO:0000313" key="7">
    <source>
        <dbReference type="Proteomes" id="UP000309340"/>
    </source>
</evidence>
<comment type="similarity">
    <text evidence="2">Belongs to the THOC5 family.</text>
</comment>
<dbReference type="PANTHER" id="PTHR17630:SF105">
    <property type="entry name" value="DIENELACTONE HYDROLASE FAMILY PROTEIN (AFU_ORTHOLOGUE AFUA_4G08790)"/>
    <property type="match status" value="1"/>
</dbReference>
<dbReference type="GO" id="GO:0016787">
    <property type="term" value="F:hydrolase activity"/>
    <property type="evidence" value="ECO:0007669"/>
    <property type="project" value="InterPro"/>
</dbReference>
<dbReference type="Proteomes" id="UP000309340">
    <property type="component" value="Unassembled WGS sequence"/>
</dbReference>
<feature type="coiled-coil region" evidence="4">
    <location>
        <begin position="55"/>
        <end position="100"/>
    </location>
</feature>
<comment type="subcellular location">
    <subcellularLocation>
        <location evidence="1">Nucleus</location>
    </subcellularLocation>
</comment>
<dbReference type="Pfam" id="PF01738">
    <property type="entry name" value="DLH"/>
    <property type="match status" value="1"/>
</dbReference>
<feature type="domain" description="Dienelactone hydrolase" evidence="5">
    <location>
        <begin position="234"/>
        <end position="488"/>
    </location>
</feature>
<name>A0A4U0X8H7_9PEZI</name>
<dbReference type="InterPro" id="IPR029058">
    <property type="entry name" value="AB_hydrolase_fold"/>
</dbReference>
<comment type="caution">
    <text evidence="6">The sequence shown here is derived from an EMBL/GenBank/DDBJ whole genome shotgun (WGS) entry which is preliminary data.</text>
</comment>
<evidence type="ECO:0000313" key="6">
    <source>
        <dbReference type="EMBL" id="TKA71876.1"/>
    </source>
</evidence>
<dbReference type="STRING" id="329884.A0A4U0X8H7"/>